<dbReference type="Proteomes" id="UP000534870">
    <property type="component" value="Unassembled WGS sequence"/>
</dbReference>
<accession>A0A7Y7M5W0</accession>
<sequence>MPEPLPPPLLVNSDETILRFPYPFPEDSYMYSFNVEPHTPSARVESMRAAFDSDEHYLTECRQKARILAEDPRRCLILPHMEQAQWDFLELAMTSLAADYPHHFSLERNGGHWRWINRLLDIDHAFTFGDPAGFDEAPFRFIARQMQGDMVLLDQRDNTLWMDAGMVTGAADWSLKFDVGMSFHQWHAPVPKAHELGVFDRALRYLLMVRHEHPVRRLNWTMTVNPWLDTSTENYTIWGPDRATVTLDDVADRVHLRVELQALFRLPRSHALAFSIRTYLLPLRDIVRVPKWRARLHRVLRDLDPALSTYKGLDLYRQVTVKFLSRYDDGTPLSPGIQHDATGLV</sequence>
<gene>
    <name evidence="1" type="ORF">HUK84_01800</name>
</gene>
<dbReference type="InterPro" id="IPR021848">
    <property type="entry name" value="HODM_asu-like"/>
</dbReference>
<name>A0A7Y7M5W0_9PROT</name>
<reference evidence="1 2" key="1">
    <citation type="submission" date="2020-06" db="EMBL/GenBank/DDBJ databases">
        <title>Description of novel acetic acid bacteria.</title>
        <authorList>
            <person name="Sombolestani A."/>
        </authorList>
    </citation>
    <scope>NUCLEOTIDE SEQUENCE [LARGE SCALE GENOMIC DNA]</scope>
    <source>
        <strain evidence="1 2">LMG 31431</strain>
    </source>
</reference>
<evidence type="ECO:0000313" key="1">
    <source>
        <dbReference type="EMBL" id="NVN09893.1"/>
    </source>
</evidence>
<proteinExistence type="predicted"/>
<dbReference type="Pfam" id="PF11927">
    <property type="entry name" value="HODM_asu-like"/>
    <property type="match status" value="1"/>
</dbReference>
<comment type="caution">
    <text evidence="1">The sequence shown here is derived from an EMBL/GenBank/DDBJ whole genome shotgun (WGS) entry which is preliminary data.</text>
</comment>
<dbReference type="EMBL" id="JABXXP010000008">
    <property type="protein sequence ID" value="NVN09893.1"/>
    <property type="molecule type" value="Genomic_DNA"/>
</dbReference>
<protein>
    <submittedName>
        <fullName evidence="1">DUF3445 domain-containing protein</fullName>
    </submittedName>
</protein>
<dbReference type="RefSeq" id="WP_176638691.1">
    <property type="nucleotide sequence ID" value="NZ_JABXXP010000008.1"/>
</dbReference>
<organism evidence="1 2">
    <name type="scientific">Nguyenibacter vanlangensis</name>
    <dbReference type="NCBI Taxonomy" id="1216886"/>
    <lineage>
        <taxon>Bacteria</taxon>
        <taxon>Pseudomonadati</taxon>
        <taxon>Pseudomonadota</taxon>
        <taxon>Alphaproteobacteria</taxon>
        <taxon>Acetobacterales</taxon>
        <taxon>Acetobacteraceae</taxon>
        <taxon>Nguyenibacter</taxon>
    </lineage>
</organism>
<dbReference type="AlphaFoldDB" id="A0A7Y7M5W0"/>
<evidence type="ECO:0000313" key="2">
    <source>
        <dbReference type="Proteomes" id="UP000534870"/>
    </source>
</evidence>